<dbReference type="PROSITE" id="PS00141">
    <property type="entry name" value="ASP_PROTEASE"/>
    <property type="match status" value="1"/>
</dbReference>
<feature type="region of interest" description="Disordered" evidence="1">
    <location>
        <begin position="1"/>
        <end position="40"/>
    </location>
</feature>
<sequence>MGSARGGTEEREDTCRGYSSGGILDRDPKGIEKGQGQKVQQKLSAMIASEEQPASKMSMGAMVLGEKAQLANMRLLNATRVEKDVPKGEASSTDGTGVKKGSSMMVVDGEVNEVPIRLLVDTGAPHNFLAKALGVKFTRVDNEMKAINSRARPVYGRAWGVPIRLRKWKGKIDFLVVDIDDEDVVLGMEFLPRSYLFG</sequence>
<keyword evidence="3" id="KW-1185">Reference proteome</keyword>
<evidence type="ECO:0000313" key="3">
    <source>
        <dbReference type="Proteomes" id="UP000596660"/>
    </source>
</evidence>
<dbReference type="Gramene" id="AUR62038394-RA">
    <property type="protein sequence ID" value="AUR62038394-RA:cds"/>
    <property type="gene ID" value="AUR62038394"/>
</dbReference>
<organism evidence="2 3">
    <name type="scientific">Chenopodium quinoa</name>
    <name type="common">Quinoa</name>
    <dbReference type="NCBI Taxonomy" id="63459"/>
    <lineage>
        <taxon>Eukaryota</taxon>
        <taxon>Viridiplantae</taxon>
        <taxon>Streptophyta</taxon>
        <taxon>Embryophyta</taxon>
        <taxon>Tracheophyta</taxon>
        <taxon>Spermatophyta</taxon>
        <taxon>Magnoliopsida</taxon>
        <taxon>eudicotyledons</taxon>
        <taxon>Gunneridae</taxon>
        <taxon>Pentapetalae</taxon>
        <taxon>Caryophyllales</taxon>
        <taxon>Chenopodiaceae</taxon>
        <taxon>Chenopodioideae</taxon>
        <taxon>Atripliceae</taxon>
        <taxon>Chenopodium</taxon>
    </lineage>
</organism>
<reference evidence="2" key="1">
    <citation type="journal article" date="2017" name="Nature">
        <title>The genome of Chenopodium quinoa.</title>
        <authorList>
            <person name="Jarvis D.E."/>
            <person name="Ho Y.S."/>
            <person name="Lightfoot D.J."/>
            <person name="Schmoeckel S.M."/>
            <person name="Li B."/>
            <person name="Borm T.J.A."/>
            <person name="Ohyanagi H."/>
            <person name="Mineta K."/>
            <person name="Michell C.T."/>
            <person name="Saber N."/>
            <person name="Kharbatia N.M."/>
            <person name="Rupper R.R."/>
            <person name="Sharp A.R."/>
            <person name="Dally N."/>
            <person name="Boughton B.A."/>
            <person name="Woo Y.H."/>
            <person name="Gao G."/>
            <person name="Schijlen E.G.W.M."/>
            <person name="Guo X."/>
            <person name="Momin A.A."/>
            <person name="Negrao S."/>
            <person name="Al-Babili S."/>
            <person name="Gehring C."/>
            <person name="Roessner U."/>
            <person name="Jung C."/>
            <person name="Murphy K."/>
            <person name="Arold S.T."/>
            <person name="Gojobori T."/>
            <person name="van der Linden C.G."/>
            <person name="van Loo E.N."/>
            <person name="Jellen E.N."/>
            <person name="Maughan P.J."/>
            <person name="Tester M."/>
        </authorList>
    </citation>
    <scope>NUCLEOTIDE SEQUENCE [LARGE SCALE GENOMIC DNA]</scope>
    <source>
        <strain evidence="2">cv. PI 614886</strain>
    </source>
</reference>
<dbReference type="InterPro" id="IPR001969">
    <property type="entry name" value="Aspartic_peptidase_AS"/>
</dbReference>
<dbReference type="AlphaFoldDB" id="A0A803N0B0"/>
<evidence type="ECO:0000256" key="1">
    <source>
        <dbReference type="SAM" id="MobiDB-lite"/>
    </source>
</evidence>
<evidence type="ECO:0000313" key="2">
    <source>
        <dbReference type="EnsemblPlants" id="AUR62038394-RA:cds"/>
    </source>
</evidence>
<name>A0A803N0B0_CHEQI</name>
<dbReference type="InterPro" id="IPR021109">
    <property type="entry name" value="Peptidase_aspartic_dom_sf"/>
</dbReference>
<dbReference type="GO" id="GO:0004190">
    <property type="term" value="F:aspartic-type endopeptidase activity"/>
    <property type="evidence" value="ECO:0007669"/>
    <property type="project" value="InterPro"/>
</dbReference>
<protein>
    <submittedName>
        <fullName evidence="2">Uncharacterized protein</fullName>
    </submittedName>
</protein>
<dbReference type="GO" id="GO:0006508">
    <property type="term" value="P:proteolysis"/>
    <property type="evidence" value="ECO:0007669"/>
    <property type="project" value="InterPro"/>
</dbReference>
<accession>A0A803N0B0</accession>
<proteinExistence type="predicted"/>
<reference evidence="2" key="2">
    <citation type="submission" date="2021-03" db="UniProtKB">
        <authorList>
            <consortium name="EnsemblPlants"/>
        </authorList>
    </citation>
    <scope>IDENTIFICATION</scope>
</reference>
<dbReference type="Gene3D" id="2.40.70.10">
    <property type="entry name" value="Acid Proteases"/>
    <property type="match status" value="1"/>
</dbReference>
<dbReference type="Proteomes" id="UP000596660">
    <property type="component" value="Unplaced"/>
</dbReference>
<dbReference type="CDD" id="cd00303">
    <property type="entry name" value="retropepsin_like"/>
    <property type="match status" value="1"/>
</dbReference>
<dbReference type="EnsemblPlants" id="AUR62038394-RA">
    <property type="protein sequence ID" value="AUR62038394-RA:cds"/>
    <property type="gene ID" value="AUR62038394"/>
</dbReference>
<dbReference type="Pfam" id="PF13975">
    <property type="entry name" value="gag-asp_proteas"/>
    <property type="match status" value="1"/>
</dbReference>
<dbReference type="SUPFAM" id="SSF50630">
    <property type="entry name" value="Acid proteases"/>
    <property type="match status" value="1"/>
</dbReference>